<protein>
    <submittedName>
        <fullName evidence="2">Putative F-box domain-containing protein</fullName>
    </submittedName>
</protein>
<dbReference type="InterPro" id="IPR036047">
    <property type="entry name" value="F-box-like_dom_sf"/>
</dbReference>
<accession>A0A2P6QW26</accession>
<keyword evidence="3" id="KW-1185">Reference proteome</keyword>
<dbReference type="Gramene" id="PRQ38380">
    <property type="protein sequence ID" value="PRQ38380"/>
    <property type="gene ID" value="RchiOBHm_Chr4g0413271"/>
</dbReference>
<evidence type="ECO:0000259" key="1">
    <source>
        <dbReference type="Pfam" id="PF08268"/>
    </source>
</evidence>
<dbReference type="Proteomes" id="UP000238479">
    <property type="component" value="Chromosome 4"/>
</dbReference>
<dbReference type="PANTHER" id="PTHR31672">
    <property type="entry name" value="BNACNNG10540D PROTEIN"/>
    <property type="match status" value="1"/>
</dbReference>
<proteinExistence type="predicted"/>
<gene>
    <name evidence="2" type="ORF">RchiOBHm_Chr4g0413271</name>
</gene>
<dbReference type="InterPro" id="IPR017451">
    <property type="entry name" value="F-box-assoc_interact_dom"/>
</dbReference>
<sequence>MNRCRFVCKSWLRLFSDPSFTKTLCCRTPTSLVVVSSTPSRDYYLVGLDEASRPNGDVLELCSYSRECLDIIGSFNGFLFLYDSALIDDHRLYLSNPITRERLALPKYDGLNIDTNLGFGFSPASNVYKVFVFKSEEENGDFQDEYNEEEVVVLTVGSSVWRNIGKYSVYFGNTEYGFPFNGFLHWVGRANNLVWGFDVERELFQQFPPLPLTSEDTILLDSSDSRLAALRASLCLIVTRGQKVSVWVMKDHGVKGSWNKEFEILNESFDRYIPQLLKFTEGQVLLLRDAQLETHSPGKKGFSMVEVDGIPKKLYSGYVHIPSFISLADIRG</sequence>
<dbReference type="AlphaFoldDB" id="A0A2P6QW26"/>
<dbReference type="SUPFAM" id="SSF81383">
    <property type="entry name" value="F-box domain"/>
    <property type="match status" value="1"/>
</dbReference>
<dbReference type="InterPro" id="IPR013187">
    <property type="entry name" value="F-box-assoc_dom_typ3"/>
</dbReference>
<name>A0A2P6QW26_ROSCH</name>
<comment type="caution">
    <text evidence="2">The sequence shown here is derived from an EMBL/GenBank/DDBJ whole genome shotgun (WGS) entry which is preliminary data.</text>
</comment>
<dbReference type="InterPro" id="IPR050796">
    <property type="entry name" value="SCF_F-box_component"/>
</dbReference>
<organism evidence="2 3">
    <name type="scientific">Rosa chinensis</name>
    <name type="common">China rose</name>
    <dbReference type="NCBI Taxonomy" id="74649"/>
    <lineage>
        <taxon>Eukaryota</taxon>
        <taxon>Viridiplantae</taxon>
        <taxon>Streptophyta</taxon>
        <taxon>Embryophyta</taxon>
        <taxon>Tracheophyta</taxon>
        <taxon>Spermatophyta</taxon>
        <taxon>Magnoliopsida</taxon>
        <taxon>eudicotyledons</taxon>
        <taxon>Gunneridae</taxon>
        <taxon>Pentapetalae</taxon>
        <taxon>rosids</taxon>
        <taxon>fabids</taxon>
        <taxon>Rosales</taxon>
        <taxon>Rosaceae</taxon>
        <taxon>Rosoideae</taxon>
        <taxon>Rosoideae incertae sedis</taxon>
        <taxon>Rosa</taxon>
    </lineage>
</organism>
<feature type="domain" description="F-box associated beta-propeller type 3" evidence="1">
    <location>
        <begin position="65"/>
        <end position="271"/>
    </location>
</feature>
<reference evidence="2 3" key="1">
    <citation type="journal article" date="2018" name="Nat. Genet.">
        <title>The Rosa genome provides new insights in the design of modern roses.</title>
        <authorList>
            <person name="Bendahmane M."/>
        </authorList>
    </citation>
    <scope>NUCLEOTIDE SEQUENCE [LARGE SCALE GENOMIC DNA]</scope>
    <source>
        <strain evidence="3">cv. Old Blush</strain>
    </source>
</reference>
<dbReference type="EMBL" id="PDCK01000042">
    <property type="protein sequence ID" value="PRQ38380.1"/>
    <property type="molecule type" value="Genomic_DNA"/>
</dbReference>
<dbReference type="PANTHER" id="PTHR31672:SF13">
    <property type="entry name" value="F-BOX PROTEIN CPR30-LIKE"/>
    <property type="match status" value="1"/>
</dbReference>
<dbReference type="OMA" id="FQDEYNE"/>
<dbReference type="STRING" id="74649.A0A2P6QW26"/>
<dbReference type="NCBIfam" id="TIGR01640">
    <property type="entry name" value="F_box_assoc_1"/>
    <property type="match status" value="1"/>
</dbReference>
<evidence type="ECO:0000313" key="2">
    <source>
        <dbReference type="EMBL" id="PRQ38380.1"/>
    </source>
</evidence>
<dbReference type="Pfam" id="PF08268">
    <property type="entry name" value="FBA_3"/>
    <property type="match status" value="1"/>
</dbReference>
<evidence type="ECO:0000313" key="3">
    <source>
        <dbReference type="Proteomes" id="UP000238479"/>
    </source>
</evidence>